<evidence type="ECO:0000313" key="2">
    <source>
        <dbReference type="Proteomes" id="UP000324222"/>
    </source>
</evidence>
<reference evidence="1 2" key="1">
    <citation type="submission" date="2019-05" db="EMBL/GenBank/DDBJ databases">
        <title>Another draft genome of Portunus trituberculatus and its Hox gene families provides insights of decapod evolution.</title>
        <authorList>
            <person name="Jeong J.-H."/>
            <person name="Song I."/>
            <person name="Kim S."/>
            <person name="Choi T."/>
            <person name="Kim D."/>
            <person name="Ryu S."/>
            <person name="Kim W."/>
        </authorList>
    </citation>
    <scope>NUCLEOTIDE SEQUENCE [LARGE SCALE GENOMIC DNA]</scope>
    <source>
        <tissue evidence="1">Muscle</tissue>
    </source>
</reference>
<proteinExistence type="predicted"/>
<organism evidence="1 2">
    <name type="scientific">Portunus trituberculatus</name>
    <name type="common">Swimming crab</name>
    <name type="synonym">Neptunus trituberculatus</name>
    <dbReference type="NCBI Taxonomy" id="210409"/>
    <lineage>
        <taxon>Eukaryota</taxon>
        <taxon>Metazoa</taxon>
        <taxon>Ecdysozoa</taxon>
        <taxon>Arthropoda</taxon>
        <taxon>Crustacea</taxon>
        <taxon>Multicrustacea</taxon>
        <taxon>Malacostraca</taxon>
        <taxon>Eumalacostraca</taxon>
        <taxon>Eucarida</taxon>
        <taxon>Decapoda</taxon>
        <taxon>Pleocyemata</taxon>
        <taxon>Brachyura</taxon>
        <taxon>Eubrachyura</taxon>
        <taxon>Portunoidea</taxon>
        <taxon>Portunidae</taxon>
        <taxon>Portuninae</taxon>
        <taxon>Portunus</taxon>
    </lineage>
</organism>
<sequence length="88" mass="9410">MMCPLAMSQAMMALSCPAVYKMVPLGSVSMQIPVSKDQTRAVLSKLPVTTLSVGLMFIPFSSGMPIEVPGTKIIGETTEVCPCVRIFD</sequence>
<comment type="caution">
    <text evidence="1">The sequence shown here is derived from an EMBL/GenBank/DDBJ whole genome shotgun (WGS) entry which is preliminary data.</text>
</comment>
<gene>
    <name evidence="1" type="ORF">E2C01_009055</name>
</gene>
<dbReference type="Proteomes" id="UP000324222">
    <property type="component" value="Unassembled WGS sequence"/>
</dbReference>
<dbReference type="AlphaFoldDB" id="A0A5B7D4F5"/>
<name>A0A5B7D4F5_PORTR</name>
<evidence type="ECO:0000313" key="1">
    <source>
        <dbReference type="EMBL" id="MPC16235.1"/>
    </source>
</evidence>
<protein>
    <submittedName>
        <fullName evidence="1">Uncharacterized protein</fullName>
    </submittedName>
</protein>
<keyword evidence="2" id="KW-1185">Reference proteome</keyword>
<dbReference type="EMBL" id="VSRR010000489">
    <property type="protein sequence ID" value="MPC16235.1"/>
    <property type="molecule type" value="Genomic_DNA"/>
</dbReference>
<accession>A0A5B7D4F5</accession>